<feature type="region of interest" description="Disordered" evidence="1">
    <location>
        <begin position="525"/>
        <end position="544"/>
    </location>
</feature>
<feature type="region of interest" description="Disordered" evidence="1">
    <location>
        <begin position="551"/>
        <end position="651"/>
    </location>
</feature>
<name>A0A8H6ZXE6_PLEOS</name>
<dbReference type="PANTHER" id="PTHR11373">
    <property type="entry name" value="DEOXYNUCLEOSIDE TRIPHOSPHATE TRIPHOSPHOHYDROLASE"/>
    <property type="match status" value="1"/>
</dbReference>
<dbReference type="Gene3D" id="3.30.70.2760">
    <property type="match status" value="1"/>
</dbReference>
<dbReference type="OrthoDB" id="9991235at2759"/>
<dbReference type="PANTHER" id="PTHR11373:SF4">
    <property type="entry name" value="DEOXYNUCLEOSIDE TRIPHOSPHATE TRIPHOSPHOHYDROLASE SAMHD1"/>
    <property type="match status" value="1"/>
</dbReference>
<feature type="region of interest" description="Disordered" evidence="1">
    <location>
        <begin position="465"/>
        <end position="498"/>
    </location>
</feature>
<dbReference type="RefSeq" id="XP_036633667.1">
    <property type="nucleotide sequence ID" value="XM_036775165.1"/>
</dbReference>
<proteinExistence type="predicted"/>
<feature type="domain" description="HD/PDEase" evidence="2">
    <location>
        <begin position="57"/>
        <end position="204"/>
    </location>
</feature>
<evidence type="ECO:0000259" key="2">
    <source>
        <dbReference type="SMART" id="SM00471"/>
    </source>
</evidence>
<dbReference type="GO" id="GO:0008832">
    <property type="term" value="F:dGTPase activity"/>
    <property type="evidence" value="ECO:0007669"/>
    <property type="project" value="TreeGrafter"/>
</dbReference>
<gene>
    <name evidence="3" type="ORF">PC9H_005601</name>
</gene>
<dbReference type="SUPFAM" id="SSF109604">
    <property type="entry name" value="HD-domain/PDEase-like"/>
    <property type="match status" value="1"/>
</dbReference>
<dbReference type="Pfam" id="PF01966">
    <property type="entry name" value="HD"/>
    <property type="match status" value="1"/>
</dbReference>
<dbReference type="GO" id="GO:0006203">
    <property type="term" value="P:dGTP catabolic process"/>
    <property type="evidence" value="ECO:0007669"/>
    <property type="project" value="TreeGrafter"/>
</dbReference>
<protein>
    <recommendedName>
        <fullName evidence="2">HD/PDEase domain-containing protein</fullName>
    </recommendedName>
</protein>
<dbReference type="AlphaFoldDB" id="A0A8H6ZXE6"/>
<dbReference type="InterPro" id="IPR006674">
    <property type="entry name" value="HD_domain"/>
</dbReference>
<dbReference type="VEuPathDB" id="FungiDB:PC9H_005601"/>
<dbReference type="InterPro" id="IPR050135">
    <property type="entry name" value="dGTPase-like"/>
</dbReference>
<reference evidence="3" key="1">
    <citation type="submission" date="2019-07" db="EMBL/GenBank/DDBJ databases">
        <authorList>
            <person name="Palmer J.M."/>
        </authorList>
    </citation>
    <scope>NUCLEOTIDE SEQUENCE</scope>
    <source>
        <strain evidence="3">PC9</strain>
    </source>
</reference>
<evidence type="ECO:0000313" key="4">
    <source>
        <dbReference type="Proteomes" id="UP000623687"/>
    </source>
</evidence>
<feature type="compositionally biased region" description="Basic residues" evidence="1">
    <location>
        <begin position="642"/>
        <end position="651"/>
    </location>
</feature>
<accession>A0A8H6ZXE6</accession>
<dbReference type="SMART" id="SM00471">
    <property type="entry name" value="HDc"/>
    <property type="match status" value="1"/>
</dbReference>
<comment type="caution">
    <text evidence="3">The sequence shown here is derived from an EMBL/GenBank/DDBJ whole genome shotgun (WGS) entry which is preliminary data.</text>
</comment>
<evidence type="ECO:0000313" key="3">
    <source>
        <dbReference type="EMBL" id="KAF7433640.1"/>
    </source>
</evidence>
<dbReference type="Gene3D" id="1.10.3210.10">
    <property type="entry name" value="Hypothetical protein af1432"/>
    <property type="match status" value="1"/>
</dbReference>
<dbReference type="GO" id="GO:0005634">
    <property type="term" value="C:nucleus"/>
    <property type="evidence" value="ECO:0007669"/>
    <property type="project" value="TreeGrafter"/>
</dbReference>
<sequence length="651" mass="72704">MALNESLEKVDVRTLRDPIHDHITLSKRLCQFIDTRQFQRLRAIKQLGTSYYVWPGGCHNRFEHCIGVSHLARKVASILQEKQPELHITDRDVECVEIAGLCHDLGHGPWSHVWDGMFIPVARPGTAWTHEQGSEMMLNALIEENHIDVKKDDLDFIKALIAGDPKKCRPNEKPFLFDIVANKRNGLDVDKFDYIRRDSHMIGDQGNISLQRLLGSARVIQNQICYNIKDANQIFEICATRFRLHKTIYNHKTAKAIEYMIIDGLLAADPFMKIADRVFDAKKMVHLTDNIRAEIEQSEDPELAPARAIFNRIITRDLYRCAEWKTISWHDHGFFTNNVTPERIVAEAKKMPRDQLHGDQEMMDALATLAPQHIIVDFSPMHYGMKEKNPMENVRFYSKREPNTECAKAEHGDYSTLMPAVFGEVLMRVYVKDDIFYSLAQIGYRAVIKNINPDADADLTSEAETVLGDGEGEPQRSATTTPPRTPKRSPCQTTSMASIVSTATAHSSKAISSISYNKFATVPVGYTPTGKTRKGRDLSAGSLSGMSAIKESEELEEGEKARGAGGVGLSAAPEIKERSINVMSKPSVDAESSKDIDMSTAQADDDGGGTPKATPTRRSTRGTKRRNDSSTKESETSGGSNKRAKKSGSRK</sequence>
<dbReference type="InterPro" id="IPR003607">
    <property type="entry name" value="HD/PDEase_dom"/>
</dbReference>
<organism evidence="3 4">
    <name type="scientific">Pleurotus ostreatus</name>
    <name type="common">Oyster mushroom</name>
    <name type="synonym">White-rot fungus</name>
    <dbReference type="NCBI Taxonomy" id="5322"/>
    <lineage>
        <taxon>Eukaryota</taxon>
        <taxon>Fungi</taxon>
        <taxon>Dikarya</taxon>
        <taxon>Basidiomycota</taxon>
        <taxon>Agaricomycotina</taxon>
        <taxon>Agaricomycetes</taxon>
        <taxon>Agaricomycetidae</taxon>
        <taxon>Agaricales</taxon>
        <taxon>Pleurotineae</taxon>
        <taxon>Pleurotaceae</taxon>
        <taxon>Pleurotus</taxon>
    </lineage>
</organism>
<evidence type="ECO:0000256" key="1">
    <source>
        <dbReference type="SAM" id="MobiDB-lite"/>
    </source>
</evidence>
<dbReference type="GeneID" id="59375419"/>
<dbReference type="EMBL" id="JACETU010000003">
    <property type="protein sequence ID" value="KAF7433640.1"/>
    <property type="molecule type" value="Genomic_DNA"/>
</dbReference>
<dbReference type="CDD" id="cd00077">
    <property type="entry name" value="HDc"/>
    <property type="match status" value="1"/>
</dbReference>
<feature type="compositionally biased region" description="Basic and acidic residues" evidence="1">
    <location>
        <begin position="625"/>
        <end position="635"/>
    </location>
</feature>
<keyword evidence="4" id="KW-1185">Reference proteome</keyword>
<dbReference type="Proteomes" id="UP000623687">
    <property type="component" value="Unassembled WGS sequence"/>
</dbReference>